<evidence type="ECO:0000259" key="6">
    <source>
        <dbReference type="PROSITE" id="PS51934"/>
    </source>
</evidence>
<dbReference type="Proteomes" id="UP001374579">
    <property type="component" value="Unassembled WGS sequence"/>
</dbReference>
<dbReference type="GO" id="GO:0004623">
    <property type="term" value="F:phospholipase A2 activity"/>
    <property type="evidence" value="ECO:0007669"/>
    <property type="project" value="TreeGrafter"/>
</dbReference>
<proteinExistence type="inferred from homology"/>
<reference evidence="7 8" key="1">
    <citation type="submission" date="2024-02" db="EMBL/GenBank/DDBJ databases">
        <title>Chromosome-scale genome assembly of the rough periwinkle Littorina saxatilis.</title>
        <authorList>
            <person name="De Jode A."/>
            <person name="Faria R."/>
            <person name="Formenti G."/>
            <person name="Sims Y."/>
            <person name="Smith T.P."/>
            <person name="Tracey A."/>
            <person name="Wood J.M.D."/>
            <person name="Zagrodzka Z.B."/>
            <person name="Johannesson K."/>
            <person name="Butlin R.K."/>
            <person name="Leder E.H."/>
        </authorList>
    </citation>
    <scope>NUCLEOTIDE SEQUENCE [LARGE SCALE GENOMIC DNA]</scope>
    <source>
        <strain evidence="7">Snail1</strain>
        <tissue evidence="7">Muscle</tissue>
    </source>
</reference>
<dbReference type="PROSITE" id="PS51934">
    <property type="entry name" value="LRAT"/>
    <property type="match status" value="1"/>
</dbReference>
<dbReference type="GO" id="GO:0070292">
    <property type="term" value="P:N-acylphosphatidylethanolamine metabolic process"/>
    <property type="evidence" value="ECO:0007669"/>
    <property type="project" value="TreeGrafter"/>
</dbReference>
<keyword evidence="5" id="KW-0812">Transmembrane</keyword>
<keyword evidence="5" id="KW-0472">Membrane</keyword>
<dbReference type="AlphaFoldDB" id="A0AAN9AWI1"/>
<dbReference type="EMBL" id="JBAMIC010000019">
    <property type="protein sequence ID" value="KAK7093759.1"/>
    <property type="molecule type" value="Genomic_DNA"/>
</dbReference>
<keyword evidence="4" id="KW-0443">Lipid metabolism</keyword>
<feature type="transmembrane region" description="Helical" evidence="5">
    <location>
        <begin position="147"/>
        <end position="167"/>
    </location>
</feature>
<evidence type="ECO:0000256" key="3">
    <source>
        <dbReference type="ARBA" id="ARBA00022801"/>
    </source>
</evidence>
<evidence type="ECO:0000256" key="4">
    <source>
        <dbReference type="ARBA" id="ARBA00023098"/>
    </source>
</evidence>
<dbReference type="Gene3D" id="3.90.1720.10">
    <property type="entry name" value="endopeptidase domain like (from Nostoc punctiforme)"/>
    <property type="match status" value="1"/>
</dbReference>
<comment type="caution">
    <text evidence="7">The sequence shown here is derived from an EMBL/GenBank/DDBJ whole genome shotgun (WGS) entry which is preliminary data.</text>
</comment>
<evidence type="ECO:0000256" key="2">
    <source>
        <dbReference type="ARBA" id="ARBA00022679"/>
    </source>
</evidence>
<gene>
    <name evidence="7" type="ORF">V1264_007453</name>
</gene>
<feature type="domain" description="LRAT" evidence="6">
    <location>
        <begin position="22"/>
        <end position="143"/>
    </location>
</feature>
<evidence type="ECO:0000313" key="8">
    <source>
        <dbReference type="Proteomes" id="UP001374579"/>
    </source>
</evidence>
<sequence>MAQLSVVRHNETLLQELEPGDLIEFPREYYSHWAVYIGDKKVVHLAGDENDGINGQIDADKLMTISGQRFGKALVKVENFWNVVDGSRARKNNNKDGKHPPLSKQEIVENALSKIGRIGYNVLFDNCEHFAKWCRYGLNKSDQVDTFLTFAAVGTAIATTAGILYGLSRSGAKEKKKDEL</sequence>
<dbReference type="PANTHER" id="PTHR13943:SF77">
    <property type="entry name" value="LRAT DOMAIN-CONTAINING PROTEIN"/>
    <property type="match status" value="1"/>
</dbReference>
<dbReference type="InterPro" id="IPR051496">
    <property type="entry name" value="H-rev107_PLA/AT"/>
</dbReference>
<dbReference type="GO" id="GO:0016410">
    <property type="term" value="F:N-acyltransferase activity"/>
    <property type="evidence" value="ECO:0007669"/>
    <property type="project" value="TreeGrafter"/>
</dbReference>
<keyword evidence="3" id="KW-0378">Hydrolase</keyword>
<dbReference type="PANTHER" id="PTHR13943">
    <property type="entry name" value="HRAS-LIKE SUPPRESSOR - RELATED"/>
    <property type="match status" value="1"/>
</dbReference>
<keyword evidence="8" id="KW-1185">Reference proteome</keyword>
<keyword evidence="5" id="KW-1133">Transmembrane helix</keyword>
<comment type="similarity">
    <text evidence="1">Belongs to the H-rev107 family.</text>
</comment>
<name>A0AAN9AWI1_9CAEN</name>
<evidence type="ECO:0000256" key="5">
    <source>
        <dbReference type="SAM" id="Phobius"/>
    </source>
</evidence>
<dbReference type="GO" id="GO:0005737">
    <property type="term" value="C:cytoplasm"/>
    <property type="evidence" value="ECO:0007669"/>
    <property type="project" value="TreeGrafter"/>
</dbReference>
<keyword evidence="2" id="KW-0808">Transferase</keyword>
<dbReference type="Pfam" id="PF04970">
    <property type="entry name" value="LRAT"/>
    <property type="match status" value="1"/>
</dbReference>
<organism evidence="7 8">
    <name type="scientific">Littorina saxatilis</name>
    <dbReference type="NCBI Taxonomy" id="31220"/>
    <lineage>
        <taxon>Eukaryota</taxon>
        <taxon>Metazoa</taxon>
        <taxon>Spiralia</taxon>
        <taxon>Lophotrochozoa</taxon>
        <taxon>Mollusca</taxon>
        <taxon>Gastropoda</taxon>
        <taxon>Caenogastropoda</taxon>
        <taxon>Littorinimorpha</taxon>
        <taxon>Littorinoidea</taxon>
        <taxon>Littorinidae</taxon>
        <taxon>Littorina</taxon>
    </lineage>
</organism>
<accession>A0AAN9AWI1</accession>
<evidence type="ECO:0000256" key="1">
    <source>
        <dbReference type="ARBA" id="ARBA00007824"/>
    </source>
</evidence>
<dbReference type="GO" id="GO:0008970">
    <property type="term" value="F:phospholipase A1 activity"/>
    <property type="evidence" value="ECO:0007669"/>
    <property type="project" value="TreeGrafter"/>
</dbReference>
<protein>
    <recommendedName>
        <fullName evidence="6">LRAT domain-containing protein</fullName>
    </recommendedName>
</protein>
<dbReference type="InterPro" id="IPR007053">
    <property type="entry name" value="LRAT_dom"/>
</dbReference>
<evidence type="ECO:0000313" key="7">
    <source>
        <dbReference type="EMBL" id="KAK7093759.1"/>
    </source>
</evidence>